<name>A0A3L7ASG9_9MICO</name>
<dbReference type="OrthoDB" id="3813329at2"/>
<sequence>MTHTLIFGERDAVLVDPPITAAQTETLADWIAAHERRLIGIYITHAHADHWLGTAQLLERFPEAKVYAGEAATARIVAETADGTPGALWSTLFPEQLPTTITFPVEAAPAAGIELDGERLYSISVGHSDMDDTTVLHVPSLGLVVGGDIVYNNVHLYLAEARDGGFEAWHRALDAVEALNPAATIAGHKDASRDDSPLNVDETRRYLRDAEEILGTATTRLEFFTALTARYPERVNPYTTWLSALRLFDN</sequence>
<proteinExistence type="predicted"/>
<comment type="caution">
    <text evidence="2">The sequence shown here is derived from an EMBL/GenBank/DDBJ whole genome shotgun (WGS) entry which is preliminary data.</text>
</comment>
<dbReference type="Gene3D" id="3.60.15.10">
    <property type="entry name" value="Ribonuclease Z/Hydroxyacylglutathione hydrolase-like"/>
    <property type="match status" value="1"/>
</dbReference>
<keyword evidence="3" id="KW-1185">Reference proteome</keyword>
<organism evidence="2 3">
    <name type="scientific">Mycetocola lacteus</name>
    <dbReference type="NCBI Taxonomy" id="76637"/>
    <lineage>
        <taxon>Bacteria</taxon>
        <taxon>Bacillati</taxon>
        <taxon>Actinomycetota</taxon>
        <taxon>Actinomycetes</taxon>
        <taxon>Micrococcales</taxon>
        <taxon>Microbacteriaceae</taxon>
        <taxon>Mycetocola</taxon>
    </lineage>
</organism>
<dbReference type="AlphaFoldDB" id="A0A3L7ASG9"/>
<dbReference type="InterPro" id="IPR001279">
    <property type="entry name" value="Metallo-B-lactamas"/>
</dbReference>
<dbReference type="Proteomes" id="UP000269438">
    <property type="component" value="Unassembled WGS sequence"/>
</dbReference>
<dbReference type="InterPro" id="IPR050855">
    <property type="entry name" value="NDM-1-like"/>
</dbReference>
<reference evidence="2 3" key="1">
    <citation type="submission" date="2018-10" db="EMBL/GenBank/DDBJ databases">
        <authorList>
            <person name="Li J."/>
        </authorList>
    </citation>
    <scope>NUCLEOTIDE SEQUENCE [LARGE SCALE GENOMIC DNA]</scope>
    <source>
        <strain evidence="2 3">JCM 11654</strain>
    </source>
</reference>
<evidence type="ECO:0000313" key="3">
    <source>
        <dbReference type="Proteomes" id="UP000269438"/>
    </source>
</evidence>
<dbReference type="GO" id="GO:0016787">
    <property type="term" value="F:hydrolase activity"/>
    <property type="evidence" value="ECO:0007669"/>
    <property type="project" value="UniProtKB-KW"/>
</dbReference>
<gene>
    <name evidence="2" type="ORF">D9V34_08315</name>
</gene>
<dbReference type="SUPFAM" id="SSF56281">
    <property type="entry name" value="Metallo-hydrolase/oxidoreductase"/>
    <property type="match status" value="1"/>
</dbReference>
<evidence type="ECO:0000259" key="1">
    <source>
        <dbReference type="SMART" id="SM00849"/>
    </source>
</evidence>
<dbReference type="CDD" id="cd07739">
    <property type="entry name" value="metallo-hydrolase-like_MBL-fold"/>
    <property type="match status" value="1"/>
</dbReference>
<protein>
    <submittedName>
        <fullName evidence="2">MBL fold metallo-hydrolase</fullName>
    </submittedName>
</protein>
<dbReference type="PANTHER" id="PTHR42951">
    <property type="entry name" value="METALLO-BETA-LACTAMASE DOMAIN-CONTAINING"/>
    <property type="match status" value="1"/>
</dbReference>
<evidence type="ECO:0000313" key="2">
    <source>
        <dbReference type="EMBL" id="RLP83387.1"/>
    </source>
</evidence>
<keyword evidence="2" id="KW-0378">Hydrolase</keyword>
<accession>A0A3L7ASG9</accession>
<dbReference type="InterPro" id="IPR036866">
    <property type="entry name" value="RibonucZ/Hydroxyglut_hydro"/>
</dbReference>
<dbReference type="SMART" id="SM00849">
    <property type="entry name" value="Lactamase_B"/>
    <property type="match status" value="1"/>
</dbReference>
<feature type="domain" description="Metallo-beta-lactamase" evidence="1">
    <location>
        <begin position="1"/>
        <end position="188"/>
    </location>
</feature>
<dbReference type="EMBL" id="RCUY01000005">
    <property type="protein sequence ID" value="RLP83387.1"/>
    <property type="molecule type" value="Genomic_DNA"/>
</dbReference>
<dbReference type="Pfam" id="PF00753">
    <property type="entry name" value="Lactamase_B"/>
    <property type="match status" value="1"/>
</dbReference>
<dbReference type="PANTHER" id="PTHR42951:SF14">
    <property type="entry name" value="METALLO-BETA-LACTAMASE SUPERFAMILY PROTEIN"/>
    <property type="match status" value="1"/>
</dbReference>